<dbReference type="InterPro" id="IPR010982">
    <property type="entry name" value="Lambda_DNA-bd_dom_sf"/>
</dbReference>
<evidence type="ECO:0000259" key="1">
    <source>
        <dbReference type="PROSITE" id="PS50943"/>
    </source>
</evidence>
<dbReference type="OrthoDB" id="4541472at2"/>
<accession>A0A9W6UTM9</accession>
<dbReference type="InterPro" id="IPR001387">
    <property type="entry name" value="Cro/C1-type_HTH"/>
</dbReference>
<gene>
    <name evidence="2" type="ORF">Kpho01_67810</name>
</gene>
<dbReference type="EMBL" id="BSRX01000059">
    <property type="protein sequence ID" value="GLW58770.1"/>
    <property type="molecule type" value="Genomic_DNA"/>
</dbReference>
<dbReference type="CDD" id="cd00093">
    <property type="entry name" value="HTH_XRE"/>
    <property type="match status" value="1"/>
</dbReference>
<feature type="domain" description="HTH cro/C1-type" evidence="1">
    <location>
        <begin position="65"/>
        <end position="111"/>
    </location>
</feature>
<dbReference type="PROSITE" id="PS50943">
    <property type="entry name" value="HTH_CROC1"/>
    <property type="match status" value="1"/>
</dbReference>
<dbReference type="Proteomes" id="UP001165143">
    <property type="component" value="Unassembled WGS sequence"/>
</dbReference>
<dbReference type="AlphaFoldDB" id="A0A9W6UTM9"/>
<reference evidence="2" key="1">
    <citation type="submission" date="2023-02" db="EMBL/GenBank/DDBJ databases">
        <title>Kitasatospora phosalacinea NBRC 14362.</title>
        <authorList>
            <person name="Ichikawa N."/>
            <person name="Sato H."/>
            <person name="Tonouchi N."/>
        </authorList>
    </citation>
    <scope>NUCLEOTIDE SEQUENCE</scope>
    <source>
        <strain evidence="2">NBRC 14362</strain>
    </source>
</reference>
<proteinExistence type="predicted"/>
<evidence type="ECO:0000313" key="2">
    <source>
        <dbReference type="EMBL" id="GLW58770.1"/>
    </source>
</evidence>
<organism evidence="2 3">
    <name type="scientific">Kitasatospora phosalacinea</name>
    <dbReference type="NCBI Taxonomy" id="2065"/>
    <lineage>
        <taxon>Bacteria</taxon>
        <taxon>Bacillati</taxon>
        <taxon>Actinomycetota</taxon>
        <taxon>Actinomycetes</taxon>
        <taxon>Kitasatosporales</taxon>
        <taxon>Streptomycetaceae</taxon>
        <taxon>Kitasatospora</taxon>
    </lineage>
</organism>
<dbReference type="Gene3D" id="1.10.260.40">
    <property type="entry name" value="lambda repressor-like DNA-binding domains"/>
    <property type="match status" value="1"/>
</dbReference>
<protein>
    <recommendedName>
        <fullName evidence="1">HTH cro/C1-type domain-containing protein</fullName>
    </recommendedName>
</protein>
<evidence type="ECO:0000313" key="3">
    <source>
        <dbReference type="Proteomes" id="UP001165143"/>
    </source>
</evidence>
<dbReference type="GO" id="GO:0003677">
    <property type="term" value="F:DNA binding"/>
    <property type="evidence" value="ECO:0007669"/>
    <property type="project" value="InterPro"/>
</dbReference>
<dbReference type="SUPFAM" id="SSF47413">
    <property type="entry name" value="lambda repressor-like DNA-binding domains"/>
    <property type="match status" value="1"/>
</dbReference>
<dbReference type="Pfam" id="PF13560">
    <property type="entry name" value="HTH_31"/>
    <property type="match status" value="1"/>
</dbReference>
<sequence length="511" mass="55214">MDSSQQRRCTSCGNALSRYNAETRCGPCRRGLHVAPEFWQDPQVRQALAAWDLGAVSRLVRSHTGLSQTAFARIVNSDQSEISRLERGRRAVKDRKRMTQWAQALNFPEQLAGALPSSLDAPTAPTLRAPSPPLIPEPAGPRQLHLSVGQNLSGGFLPALVLDADTFRGNELHISRSPELDAWAGTPTRALVIATRTIDGSIRQFAVDARYGTRTKDSADDRGRILRIPSAYELDDLTYGILWAVAGFDAALLGDDTDLHTLLPLTNGADLDPLAAAVQDEDLTAGSLMFIGSQASAGYILDNRAALGESPIFWTRERTGEEAATWLLFTHKLAYLRHTAPGTPQATTATGRAFCIPSEAVTRSPAHERILLLLAIALMESLGITTWITDNPDLAETDGFVLLPRQRAVIASWVRAEAVSKLGLTTRPADLHAFADAVGHAAAHSVTAAGLARDRLAATADYLGLDWAWLTRRCHQLALAGTRALARPRSRLLGLAGLDAACRFVASHRTT</sequence>
<name>A0A9W6UTM9_9ACTN</name>
<comment type="caution">
    <text evidence="2">The sequence shown here is derived from an EMBL/GenBank/DDBJ whole genome shotgun (WGS) entry which is preliminary data.</text>
</comment>
<dbReference type="RefSeq" id="WP_158715271.1">
    <property type="nucleotide sequence ID" value="NZ_BSRX01000059.1"/>
</dbReference>